<dbReference type="SMART" id="SM00387">
    <property type="entry name" value="HATPase_c"/>
    <property type="match status" value="1"/>
</dbReference>
<dbReference type="InterPro" id="IPR036890">
    <property type="entry name" value="HATPase_C_sf"/>
</dbReference>
<feature type="coiled-coil region" evidence="7">
    <location>
        <begin position="162"/>
        <end position="210"/>
    </location>
</feature>
<name>A0A9W6FV76_9BACT</name>
<evidence type="ECO:0000313" key="12">
    <source>
        <dbReference type="Proteomes" id="UP001144372"/>
    </source>
</evidence>
<dbReference type="EMBL" id="BSDR01000001">
    <property type="protein sequence ID" value="GLI35540.1"/>
    <property type="molecule type" value="Genomic_DNA"/>
</dbReference>
<dbReference type="PRINTS" id="PR00344">
    <property type="entry name" value="BCTRLSENSOR"/>
</dbReference>
<dbReference type="CDD" id="cd00082">
    <property type="entry name" value="HisKA"/>
    <property type="match status" value="1"/>
</dbReference>
<dbReference type="InterPro" id="IPR050351">
    <property type="entry name" value="BphY/WalK/GraS-like"/>
</dbReference>
<dbReference type="SMART" id="SM00091">
    <property type="entry name" value="PAS"/>
    <property type="match status" value="1"/>
</dbReference>
<dbReference type="GO" id="GO:0016020">
    <property type="term" value="C:membrane"/>
    <property type="evidence" value="ECO:0007669"/>
    <property type="project" value="UniProtKB-SubCell"/>
</dbReference>
<dbReference type="InterPro" id="IPR013656">
    <property type="entry name" value="PAS_4"/>
</dbReference>
<dbReference type="AlphaFoldDB" id="A0A9W6FV76"/>
<keyword evidence="7" id="KW-0175">Coiled coil</keyword>
<dbReference type="InterPro" id="IPR000014">
    <property type="entry name" value="PAS"/>
</dbReference>
<dbReference type="SUPFAM" id="SSF47384">
    <property type="entry name" value="Homodimeric domain of signal transducing histidine kinase"/>
    <property type="match status" value="1"/>
</dbReference>
<dbReference type="Gene3D" id="3.30.565.10">
    <property type="entry name" value="Histidine kinase-like ATPase, C-terminal domain"/>
    <property type="match status" value="1"/>
</dbReference>
<dbReference type="Gene3D" id="1.10.287.130">
    <property type="match status" value="1"/>
</dbReference>
<sequence length="431" mass="48844">MQDTEKTREELLEEIADLRRKCALLQECAAEGKRAKDALQDQLHFLQTLIDTIPNPIFYKDTRGFYLGCNKAFEERLGMTREEIVGKSANDLFPEDLAARYDEMDVALLRRPGIQIYESSIVYPNGVKHDIILNKGTFTNAEGDLSGLVGVTVDITERKKAEEALQRAHDELEMRVARRTEELAKANEELKTEIRERKKAEEALQKSAEKLKFFAYSVAHDLKSPTIGIYGLTNLLHKKYGDLLDEKGKHLCEQILKASELVVALVEKINIYAAAKETLLNIEAVSTKEIFQMLKDEFSAQLSLRCIEWAEPEQLPEIKADRLSIFRVFRNFVDNALKYGGEGLTRIEIAYEETGEHHIFSVSDDGVGVKTEDSESIFELFQRNDTSRGTPGTGLGLAIVKEIAERHQGRVWVEPRKGRGSTFYISISKLL</sequence>
<evidence type="ECO:0000256" key="3">
    <source>
        <dbReference type="ARBA" id="ARBA00022553"/>
    </source>
</evidence>
<dbReference type="FunFam" id="3.30.565.10:FF:000006">
    <property type="entry name" value="Sensor histidine kinase WalK"/>
    <property type="match status" value="1"/>
</dbReference>
<dbReference type="PROSITE" id="PS50109">
    <property type="entry name" value="HIS_KIN"/>
    <property type="match status" value="1"/>
</dbReference>
<dbReference type="InterPro" id="IPR036097">
    <property type="entry name" value="HisK_dim/P_sf"/>
</dbReference>
<dbReference type="InterPro" id="IPR004358">
    <property type="entry name" value="Sig_transdc_His_kin-like_C"/>
</dbReference>
<reference evidence="11" key="1">
    <citation type="submission" date="2022-12" db="EMBL/GenBank/DDBJ databases">
        <title>Reference genome sequencing for broad-spectrum identification of bacterial and archaeal isolates by mass spectrometry.</title>
        <authorList>
            <person name="Sekiguchi Y."/>
            <person name="Tourlousse D.M."/>
        </authorList>
    </citation>
    <scope>NUCLEOTIDE SEQUENCE</scope>
    <source>
        <strain evidence="11">ASRB1</strain>
    </source>
</reference>
<feature type="coiled-coil region" evidence="7">
    <location>
        <begin position="1"/>
        <end position="28"/>
    </location>
</feature>
<dbReference type="RefSeq" id="WP_281795460.1">
    <property type="nucleotide sequence ID" value="NZ_BSDR01000001.1"/>
</dbReference>
<accession>A0A9W6FV76</accession>
<dbReference type="Pfam" id="PF02518">
    <property type="entry name" value="HATPase_c"/>
    <property type="match status" value="1"/>
</dbReference>
<dbReference type="InterPro" id="IPR003594">
    <property type="entry name" value="HATPase_dom"/>
</dbReference>
<feature type="domain" description="Histidine kinase" evidence="8">
    <location>
        <begin position="217"/>
        <end position="431"/>
    </location>
</feature>
<evidence type="ECO:0000256" key="2">
    <source>
        <dbReference type="ARBA" id="ARBA00012438"/>
    </source>
</evidence>
<keyword evidence="5" id="KW-0418">Kinase</keyword>
<dbReference type="SUPFAM" id="SSF55785">
    <property type="entry name" value="PYP-like sensor domain (PAS domain)"/>
    <property type="match status" value="1"/>
</dbReference>
<dbReference type="GO" id="GO:0000155">
    <property type="term" value="F:phosphorelay sensor kinase activity"/>
    <property type="evidence" value="ECO:0007669"/>
    <property type="project" value="InterPro"/>
</dbReference>
<evidence type="ECO:0000256" key="4">
    <source>
        <dbReference type="ARBA" id="ARBA00022679"/>
    </source>
</evidence>
<dbReference type="PANTHER" id="PTHR42878:SF15">
    <property type="entry name" value="BACTERIOPHYTOCHROME"/>
    <property type="match status" value="1"/>
</dbReference>
<evidence type="ECO:0000256" key="5">
    <source>
        <dbReference type="ARBA" id="ARBA00022777"/>
    </source>
</evidence>
<evidence type="ECO:0000313" key="11">
    <source>
        <dbReference type="EMBL" id="GLI35540.1"/>
    </source>
</evidence>
<dbReference type="InterPro" id="IPR005467">
    <property type="entry name" value="His_kinase_dom"/>
</dbReference>
<evidence type="ECO:0000256" key="6">
    <source>
        <dbReference type="ARBA" id="ARBA00023136"/>
    </source>
</evidence>
<dbReference type="InterPro" id="IPR003661">
    <property type="entry name" value="HisK_dim/P_dom"/>
</dbReference>
<dbReference type="PROSITE" id="PS50112">
    <property type="entry name" value="PAS"/>
    <property type="match status" value="1"/>
</dbReference>
<dbReference type="CDD" id="cd00075">
    <property type="entry name" value="HATPase"/>
    <property type="match status" value="1"/>
</dbReference>
<dbReference type="PROSITE" id="PS50113">
    <property type="entry name" value="PAC"/>
    <property type="match status" value="1"/>
</dbReference>
<evidence type="ECO:0000259" key="8">
    <source>
        <dbReference type="PROSITE" id="PS50109"/>
    </source>
</evidence>
<dbReference type="PANTHER" id="PTHR42878">
    <property type="entry name" value="TWO-COMPONENT HISTIDINE KINASE"/>
    <property type="match status" value="1"/>
</dbReference>
<evidence type="ECO:0000259" key="9">
    <source>
        <dbReference type="PROSITE" id="PS50112"/>
    </source>
</evidence>
<keyword evidence="6" id="KW-0472">Membrane</keyword>
<feature type="domain" description="PAS" evidence="9">
    <location>
        <begin position="42"/>
        <end position="111"/>
    </location>
</feature>
<gene>
    <name evidence="11" type="ORF">DAMNIGENAA_29730</name>
</gene>
<evidence type="ECO:0000256" key="7">
    <source>
        <dbReference type="SAM" id="Coils"/>
    </source>
</evidence>
<dbReference type="GO" id="GO:0030295">
    <property type="term" value="F:protein kinase activator activity"/>
    <property type="evidence" value="ECO:0007669"/>
    <property type="project" value="TreeGrafter"/>
</dbReference>
<keyword evidence="3" id="KW-0597">Phosphoprotein</keyword>
<dbReference type="Pfam" id="PF08448">
    <property type="entry name" value="PAS_4"/>
    <property type="match status" value="1"/>
</dbReference>
<dbReference type="SUPFAM" id="SSF55874">
    <property type="entry name" value="ATPase domain of HSP90 chaperone/DNA topoisomerase II/histidine kinase"/>
    <property type="match status" value="1"/>
</dbReference>
<evidence type="ECO:0000256" key="1">
    <source>
        <dbReference type="ARBA" id="ARBA00000085"/>
    </source>
</evidence>
<dbReference type="CDD" id="cd00130">
    <property type="entry name" value="PAS"/>
    <property type="match status" value="1"/>
</dbReference>
<comment type="caution">
    <text evidence="11">The sequence shown here is derived from an EMBL/GenBank/DDBJ whole genome shotgun (WGS) entry which is preliminary data.</text>
</comment>
<dbReference type="GO" id="GO:0007234">
    <property type="term" value="P:osmosensory signaling via phosphorelay pathway"/>
    <property type="evidence" value="ECO:0007669"/>
    <property type="project" value="TreeGrafter"/>
</dbReference>
<feature type="domain" description="PAC" evidence="10">
    <location>
        <begin position="115"/>
        <end position="167"/>
    </location>
</feature>
<dbReference type="InterPro" id="IPR035965">
    <property type="entry name" value="PAS-like_dom_sf"/>
</dbReference>
<dbReference type="NCBIfam" id="TIGR00229">
    <property type="entry name" value="sensory_box"/>
    <property type="match status" value="1"/>
</dbReference>
<keyword evidence="12" id="KW-1185">Reference proteome</keyword>
<organism evidence="11 12">
    <name type="scientific">Desulforhabdus amnigena</name>
    <dbReference type="NCBI Taxonomy" id="40218"/>
    <lineage>
        <taxon>Bacteria</taxon>
        <taxon>Pseudomonadati</taxon>
        <taxon>Thermodesulfobacteriota</taxon>
        <taxon>Syntrophobacteria</taxon>
        <taxon>Syntrophobacterales</taxon>
        <taxon>Syntrophobacteraceae</taxon>
        <taxon>Desulforhabdus</taxon>
    </lineage>
</organism>
<dbReference type="GO" id="GO:0000156">
    <property type="term" value="F:phosphorelay response regulator activity"/>
    <property type="evidence" value="ECO:0007669"/>
    <property type="project" value="TreeGrafter"/>
</dbReference>
<protein>
    <recommendedName>
        <fullName evidence="2">histidine kinase</fullName>
        <ecNumber evidence="2">2.7.13.3</ecNumber>
    </recommendedName>
</protein>
<dbReference type="Proteomes" id="UP001144372">
    <property type="component" value="Unassembled WGS sequence"/>
</dbReference>
<keyword evidence="4" id="KW-0808">Transferase</keyword>
<dbReference type="EC" id="2.7.13.3" evidence="2"/>
<proteinExistence type="predicted"/>
<evidence type="ECO:0000259" key="10">
    <source>
        <dbReference type="PROSITE" id="PS50113"/>
    </source>
</evidence>
<dbReference type="Gene3D" id="3.30.450.20">
    <property type="entry name" value="PAS domain"/>
    <property type="match status" value="1"/>
</dbReference>
<dbReference type="InterPro" id="IPR000700">
    <property type="entry name" value="PAS-assoc_C"/>
</dbReference>
<comment type="catalytic activity">
    <reaction evidence="1">
        <text>ATP + protein L-histidine = ADP + protein N-phospho-L-histidine.</text>
        <dbReference type="EC" id="2.7.13.3"/>
    </reaction>
</comment>